<dbReference type="AlphaFoldDB" id="A0A4D8PYH5"/>
<evidence type="ECO:0000256" key="9">
    <source>
        <dbReference type="ARBA" id="ARBA00023118"/>
    </source>
</evidence>
<dbReference type="InterPro" id="IPR011545">
    <property type="entry name" value="DEAD/DEAH_box_helicase_dom"/>
</dbReference>
<dbReference type="EMBL" id="CP032328">
    <property type="protein sequence ID" value="QCO00526.1"/>
    <property type="molecule type" value="Genomic_DNA"/>
</dbReference>
<dbReference type="CDD" id="cd09641">
    <property type="entry name" value="Cas3''_I"/>
    <property type="match status" value="1"/>
</dbReference>
<dbReference type="PROSITE" id="PS51643">
    <property type="entry name" value="HD_CAS3"/>
    <property type="match status" value="1"/>
</dbReference>
<dbReference type="InterPro" id="IPR038257">
    <property type="entry name" value="CRISPR-assoc_Cas3_HD_sf"/>
</dbReference>
<keyword evidence="5" id="KW-0547">Nucleotide-binding</keyword>
<dbReference type="GO" id="GO:0046872">
    <property type="term" value="F:metal ion binding"/>
    <property type="evidence" value="ECO:0007669"/>
    <property type="project" value="UniProtKB-KW"/>
</dbReference>
<dbReference type="GO" id="GO:0004386">
    <property type="term" value="F:helicase activity"/>
    <property type="evidence" value="ECO:0007669"/>
    <property type="project" value="UniProtKB-KW"/>
</dbReference>
<dbReference type="Pfam" id="PF00270">
    <property type="entry name" value="DEAD"/>
    <property type="match status" value="1"/>
</dbReference>
<reference evidence="12 13" key="1">
    <citation type="submission" date="2018-09" db="EMBL/GenBank/DDBJ databases">
        <title>Whole genome based analysis of evolution and adaptive divergence in Indian and Brazilian strains of Azospirillum brasilense.</title>
        <authorList>
            <person name="Singh C."/>
            <person name="Tripathi A.K."/>
        </authorList>
    </citation>
    <scope>NUCLEOTIDE SEQUENCE [LARGE SCALE GENOMIC DNA]</scope>
    <source>
        <strain evidence="12 13">MTCC4035</strain>
        <plasmid evidence="12 13">p7</plasmid>
    </source>
</reference>
<evidence type="ECO:0000256" key="8">
    <source>
        <dbReference type="ARBA" id="ARBA00022840"/>
    </source>
</evidence>
<dbReference type="Gene3D" id="3.40.50.300">
    <property type="entry name" value="P-loop containing nucleotide triphosphate hydrolases"/>
    <property type="match status" value="2"/>
</dbReference>
<evidence type="ECO:0000256" key="4">
    <source>
        <dbReference type="ARBA" id="ARBA00022723"/>
    </source>
</evidence>
<comment type="similarity">
    <text evidence="1">In the N-terminal section; belongs to the CRISPR-associated nuclease Cas3-HD family.</text>
</comment>
<feature type="region of interest" description="Disordered" evidence="10">
    <location>
        <begin position="727"/>
        <end position="767"/>
    </location>
</feature>
<dbReference type="InterPro" id="IPR054712">
    <property type="entry name" value="Cas3-like_dom"/>
</dbReference>
<evidence type="ECO:0000256" key="7">
    <source>
        <dbReference type="ARBA" id="ARBA00022806"/>
    </source>
</evidence>
<feature type="domain" description="HD Cas3-type" evidence="11">
    <location>
        <begin position="14"/>
        <end position="214"/>
    </location>
</feature>
<sequence length="875" mass="95264">MMSYWGKAERDGLPESPFHLLVFHSLDVAAVAECLLQRMPWLVAVFLRVLGLPASERETLVRTIVFLTAIHDIGKFANGFQKMRPEVWERFAPPQERTRGWNYGGLLHHGPLGAALLDKGIVRSWFRGNRPTAAIALRTWIYAVCGHHGSPPDISKARQSLRSCFSERNEADAEAFVAWALASLGPDRLPVLPEAAARRSSMLLAGLVSVADWIGSNRDWFPFSSEAIAPEAYWQQARRRATDAVDEAGVVPRRPVTSPTFADLYPEITDPSPLQAAVDGLAFDSQCLVFVEEMTGGGKTEAANLIAAKLMAGGAAHGLYLAMPTTATADAMAEREADMYRRFFAEDGASFAVLHSKGGKKQAELTDTHGSTCAAWMTEDRRRKTVAEVCVGTIDQALLAALPSKFAAVRLFGLMGKVFVVDEAHSYDGYTQEILIGAVRLLAAAGASVVLVSATLSKAVKRSLADAFCEGAGFPLGDANALNDDRYPLITVLDRNGLRDPVATAPTVHAPRPKMIRMVRSVAEAEDVVLKAARAGKCVMWSRNTVDDANEAARRLRDLHGHADVTVYHARLPDGPRLRTQDSLLRRYGKTSRGAERASGIVVATQILESSFDVDFDLVVADLKPVDSVMQTAGRGCRHPRDQDGDPLPRDGRAIDAREPHEVVVVSPDPAQVRSAAWYSSLFPRAAWVYPNAGQLWRTAKVLEDMGEIAYPCGMRPLIEAVFGSDETPEPLLEGSLEAEGEQAAERSLARPNLQDPGRGYEPTIAWGDDQRMPTRLGVSIEIVLVQDEGTGRVQPFDGDDWSSGCMRLSSRRVTGTVPHGLSEDVVEAIASRAGHAEIVLISLDPTHAVWRGGLQSGDKIVPFTVDGFYGLEWR</sequence>
<dbReference type="InterPro" id="IPR027417">
    <property type="entry name" value="P-loop_NTPase"/>
</dbReference>
<geneLocation type="plasmid" evidence="12 13">
    <name>p7</name>
</geneLocation>
<dbReference type="KEGG" id="aare:D3093_35360"/>
<evidence type="ECO:0000259" key="11">
    <source>
        <dbReference type="PROSITE" id="PS51643"/>
    </source>
</evidence>
<proteinExistence type="inferred from homology"/>
<dbReference type="Proteomes" id="UP000298595">
    <property type="component" value="Plasmid p7"/>
</dbReference>
<keyword evidence="12" id="KW-0614">Plasmid</keyword>
<gene>
    <name evidence="12" type="primary">cas3</name>
    <name evidence="12" type="ORF">D3093_35360</name>
</gene>
<name>A0A4D8PYH5_9PROT</name>
<comment type="similarity">
    <text evidence="2">In the central section; belongs to the CRISPR-associated helicase Cas3 family.</text>
</comment>
<keyword evidence="8" id="KW-0067">ATP-binding</keyword>
<dbReference type="GO" id="GO:0016787">
    <property type="term" value="F:hydrolase activity"/>
    <property type="evidence" value="ECO:0007669"/>
    <property type="project" value="UniProtKB-KW"/>
</dbReference>
<keyword evidence="7" id="KW-0347">Helicase</keyword>
<evidence type="ECO:0000313" key="13">
    <source>
        <dbReference type="Proteomes" id="UP000298595"/>
    </source>
</evidence>
<keyword evidence="4" id="KW-0479">Metal-binding</keyword>
<keyword evidence="6" id="KW-0378">Hydrolase</keyword>
<keyword evidence="9" id="KW-0051">Antiviral defense</keyword>
<evidence type="ECO:0000256" key="10">
    <source>
        <dbReference type="SAM" id="MobiDB-lite"/>
    </source>
</evidence>
<dbReference type="GO" id="GO:0051607">
    <property type="term" value="P:defense response to virus"/>
    <property type="evidence" value="ECO:0007669"/>
    <property type="project" value="UniProtKB-KW"/>
</dbReference>
<dbReference type="RefSeq" id="WP_137119220.1">
    <property type="nucleotide sequence ID" value="NZ_CP032328.1"/>
</dbReference>
<dbReference type="InterPro" id="IPR006474">
    <property type="entry name" value="Helicase_Cas3_CRISPR-ass_core"/>
</dbReference>
<dbReference type="GO" id="GO:0003676">
    <property type="term" value="F:nucleic acid binding"/>
    <property type="evidence" value="ECO:0007669"/>
    <property type="project" value="InterPro"/>
</dbReference>
<dbReference type="NCBIfam" id="TIGR01596">
    <property type="entry name" value="cas3_HD"/>
    <property type="match status" value="1"/>
</dbReference>
<evidence type="ECO:0000256" key="2">
    <source>
        <dbReference type="ARBA" id="ARBA00009046"/>
    </source>
</evidence>
<evidence type="ECO:0000256" key="3">
    <source>
        <dbReference type="ARBA" id="ARBA00022722"/>
    </source>
</evidence>
<dbReference type="Pfam" id="PF22590">
    <property type="entry name" value="Cas3-like_C_2"/>
    <property type="match status" value="1"/>
</dbReference>
<evidence type="ECO:0000256" key="1">
    <source>
        <dbReference type="ARBA" id="ARBA00006847"/>
    </source>
</evidence>
<evidence type="ECO:0000313" key="12">
    <source>
        <dbReference type="EMBL" id="QCO00526.1"/>
    </source>
</evidence>
<accession>A0A4D8PYH5</accession>
<keyword evidence="3" id="KW-0540">Nuclease</keyword>
<organism evidence="12 13">
    <name type="scientific">Azospirillum argentinense</name>
    <dbReference type="NCBI Taxonomy" id="2970906"/>
    <lineage>
        <taxon>Bacteria</taxon>
        <taxon>Pseudomonadati</taxon>
        <taxon>Pseudomonadota</taxon>
        <taxon>Alphaproteobacteria</taxon>
        <taxon>Rhodospirillales</taxon>
        <taxon>Azospirillaceae</taxon>
        <taxon>Azospirillum</taxon>
    </lineage>
</organism>
<dbReference type="Pfam" id="PF18019">
    <property type="entry name" value="Cas3_HD"/>
    <property type="match status" value="1"/>
</dbReference>
<dbReference type="InterPro" id="IPR006483">
    <property type="entry name" value="CRISPR-assoc_Cas3_HD"/>
</dbReference>
<dbReference type="SUPFAM" id="SSF52540">
    <property type="entry name" value="P-loop containing nucleoside triphosphate hydrolases"/>
    <property type="match status" value="1"/>
</dbReference>
<dbReference type="Gene3D" id="1.10.3210.30">
    <property type="match status" value="1"/>
</dbReference>
<dbReference type="GO" id="GO:0005524">
    <property type="term" value="F:ATP binding"/>
    <property type="evidence" value="ECO:0007669"/>
    <property type="project" value="UniProtKB-KW"/>
</dbReference>
<dbReference type="GO" id="GO:0004518">
    <property type="term" value="F:nuclease activity"/>
    <property type="evidence" value="ECO:0007669"/>
    <property type="project" value="UniProtKB-KW"/>
</dbReference>
<evidence type="ECO:0000256" key="5">
    <source>
        <dbReference type="ARBA" id="ARBA00022741"/>
    </source>
</evidence>
<evidence type="ECO:0000256" key="6">
    <source>
        <dbReference type="ARBA" id="ARBA00022801"/>
    </source>
</evidence>
<protein>
    <submittedName>
        <fullName evidence="12">CRISPR-associated helicase Cas3</fullName>
    </submittedName>
</protein>
<dbReference type="NCBIfam" id="TIGR01587">
    <property type="entry name" value="cas3_core"/>
    <property type="match status" value="1"/>
</dbReference>